<dbReference type="OrthoDB" id="1879545at2759"/>
<accession>A0A368Q175</accession>
<dbReference type="SUPFAM" id="SSF55961">
    <property type="entry name" value="Bet v1-like"/>
    <property type="match status" value="1"/>
</dbReference>
<dbReference type="EMBL" id="CM003529">
    <property type="protein sequence ID" value="RCV10970.1"/>
    <property type="molecule type" value="Genomic_DNA"/>
</dbReference>
<dbReference type="Gene3D" id="3.30.530.20">
    <property type="match status" value="1"/>
</dbReference>
<name>A0A368Q175_SETIT</name>
<protein>
    <submittedName>
        <fullName evidence="2">Uncharacterized protein</fullName>
    </submittedName>
</protein>
<dbReference type="GO" id="GO:0005634">
    <property type="term" value="C:nucleus"/>
    <property type="evidence" value="ECO:0007669"/>
    <property type="project" value="UniProtKB-SubCell"/>
</dbReference>
<gene>
    <name evidence="2" type="ORF">SETIT_2G150700v2</name>
</gene>
<sequence length="77" mass="8074">MCGRSMGACLLGSFSKVELLEGDSGVGTVLLVTFATAPGTAGSGSSKDKFVKIDNENYVKESAVIEGGFLDLCFRKY</sequence>
<dbReference type="InterPro" id="IPR023393">
    <property type="entry name" value="START-like_dom_sf"/>
</dbReference>
<reference evidence="2" key="1">
    <citation type="journal article" date="2012" name="Nat. Biotechnol.">
        <title>Reference genome sequence of the model plant Setaria.</title>
        <authorList>
            <person name="Bennetzen J.L."/>
            <person name="Schmutz J."/>
            <person name="Wang H."/>
            <person name="Percifield R."/>
            <person name="Hawkins J."/>
            <person name="Pontaroli A.C."/>
            <person name="Estep M."/>
            <person name="Feng L."/>
            <person name="Vaughn J.N."/>
            <person name="Grimwood J."/>
            <person name="Jenkins J."/>
            <person name="Barry K."/>
            <person name="Lindquist E."/>
            <person name="Hellsten U."/>
            <person name="Deshpande S."/>
            <person name="Wang X."/>
            <person name="Wu X."/>
            <person name="Mitros T."/>
            <person name="Triplett J."/>
            <person name="Yang X."/>
            <person name="Ye C.Y."/>
            <person name="Mauro-Herrera M."/>
            <person name="Wang L."/>
            <person name="Li P."/>
            <person name="Sharma M."/>
            <person name="Sharma R."/>
            <person name="Ronald P.C."/>
            <person name="Panaud O."/>
            <person name="Kellogg E.A."/>
            <person name="Brutnell T.P."/>
            <person name="Doust A.N."/>
            <person name="Tuskan G.A."/>
            <person name="Rokhsar D."/>
            <person name="Devos K.M."/>
        </authorList>
    </citation>
    <scope>NUCLEOTIDE SEQUENCE [LARGE SCALE GENOMIC DNA]</scope>
    <source>
        <strain evidence="2">Yugu1</strain>
    </source>
</reference>
<evidence type="ECO:0000256" key="1">
    <source>
        <dbReference type="ARBA" id="ARBA00004123"/>
    </source>
</evidence>
<dbReference type="AlphaFoldDB" id="A0A368Q175"/>
<comment type="subcellular location">
    <subcellularLocation>
        <location evidence="1">Nucleus</location>
    </subcellularLocation>
</comment>
<evidence type="ECO:0000313" key="2">
    <source>
        <dbReference type="EMBL" id="RCV10970.1"/>
    </source>
</evidence>
<proteinExistence type="predicted"/>
<reference evidence="2" key="2">
    <citation type="submission" date="2015-07" db="EMBL/GenBank/DDBJ databases">
        <authorList>
            <person name="Noorani M."/>
        </authorList>
    </citation>
    <scope>NUCLEOTIDE SEQUENCE</scope>
    <source>
        <strain evidence="2">Yugu1</strain>
    </source>
</reference>
<organism evidence="2">
    <name type="scientific">Setaria italica</name>
    <name type="common">Foxtail millet</name>
    <name type="synonym">Panicum italicum</name>
    <dbReference type="NCBI Taxonomy" id="4555"/>
    <lineage>
        <taxon>Eukaryota</taxon>
        <taxon>Viridiplantae</taxon>
        <taxon>Streptophyta</taxon>
        <taxon>Embryophyta</taxon>
        <taxon>Tracheophyta</taxon>
        <taxon>Spermatophyta</taxon>
        <taxon>Magnoliopsida</taxon>
        <taxon>Liliopsida</taxon>
        <taxon>Poales</taxon>
        <taxon>Poaceae</taxon>
        <taxon>PACMAD clade</taxon>
        <taxon>Panicoideae</taxon>
        <taxon>Panicodae</taxon>
        <taxon>Paniceae</taxon>
        <taxon>Cenchrinae</taxon>
        <taxon>Setaria</taxon>
    </lineage>
</organism>